<dbReference type="RefSeq" id="WP_390231690.1">
    <property type="nucleotide sequence ID" value="NZ_JBHSCN010000019.1"/>
</dbReference>
<dbReference type="Pfam" id="PF00583">
    <property type="entry name" value="Acetyltransf_1"/>
    <property type="match status" value="1"/>
</dbReference>
<evidence type="ECO:0000256" key="1">
    <source>
        <dbReference type="ARBA" id="ARBA00022679"/>
    </source>
</evidence>
<dbReference type="EC" id="2.3.1.-" evidence="4"/>
<proteinExistence type="predicted"/>
<evidence type="ECO:0000313" key="5">
    <source>
        <dbReference type="Proteomes" id="UP001595900"/>
    </source>
</evidence>
<reference evidence="5" key="1">
    <citation type="journal article" date="2019" name="Int. J. Syst. Evol. Microbiol.">
        <title>The Global Catalogue of Microorganisms (GCM) 10K type strain sequencing project: providing services to taxonomists for standard genome sequencing and annotation.</title>
        <authorList>
            <consortium name="The Broad Institute Genomics Platform"/>
            <consortium name="The Broad Institute Genome Sequencing Center for Infectious Disease"/>
            <person name="Wu L."/>
            <person name="Ma J."/>
        </authorList>
    </citation>
    <scope>NUCLEOTIDE SEQUENCE [LARGE SCALE GENOMIC DNA]</scope>
    <source>
        <strain evidence="5">CGMCC 1.10363</strain>
    </source>
</reference>
<dbReference type="InterPro" id="IPR050832">
    <property type="entry name" value="Bact_Acetyltransf"/>
</dbReference>
<feature type="domain" description="N-acetyltransferase" evidence="3">
    <location>
        <begin position="4"/>
        <end position="181"/>
    </location>
</feature>
<keyword evidence="1 4" id="KW-0808">Transferase</keyword>
<sequence>MPEFLVRPLRAEEWERAKDFRLEALRDEIAPVAFITTFDEAVTWADEVWQKRAWASSESADPSARQRALVAVDDGKWLGTLTVLVTAAGQKDYAGRVLPARTADVVGVYVTPAARGNGVVQALLEAAADWAAAQGISHLQLFVHEHNPRAQRAYEKSGFLLTDEAHDFGNGSDLRMVRVLSTAK</sequence>
<dbReference type="EMBL" id="JBHSCN010000019">
    <property type="protein sequence ID" value="MFC4245047.1"/>
    <property type="molecule type" value="Genomic_DNA"/>
</dbReference>
<evidence type="ECO:0000259" key="3">
    <source>
        <dbReference type="PROSITE" id="PS51186"/>
    </source>
</evidence>
<gene>
    <name evidence="4" type="ORF">ACFOYW_16895</name>
</gene>
<evidence type="ECO:0000313" key="4">
    <source>
        <dbReference type="EMBL" id="MFC4245047.1"/>
    </source>
</evidence>
<protein>
    <submittedName>
        <fullName evidence="4">GNAT family N-acetyltransferase</fullName>
        <ecNumber evidence="4">2.3.1.-</ecNumber>
    </submittedName>
</protein>
<dbReference type="Proteomes" id="UP001595900">
    <property type="component" value="Unassembled WGS sequence"/>
</dbReference>
<dbReference type="Gene3D" id="3.40.630.30">
    <property type="match status" value="1"/>
</dbReference>
<dbReference type="PROSITE" id="PS51186">
    <property type="entry name" value="GNAT"/>
    <property type="match status" value="1"/>
</dbReference>
<accession>A0ABV8Q9L2</accession>
<dbReference type="GO" id="GO:0016746">
    <property type="term" value="F:acyltransferase activity"/>
    <property type="evidence" value="ECO:0007669"/>
    <property type="project" value="UniProtKB-KW"/>
</dbReference>
<keyword evidence="5" id="KW-1185">Reference proteome</keyword>
<dbReference type="PANTHER" id="PTHR43877">
    <property type="entry name" value="AMINOALKYLPHOSPHONATE N-ACETYLTRANSFERASE-RELATED-RELATED"/>
    <property type="match status" value="1"/>
</dbReference>
<evidence type="ECO:0000256" key="2">
    <source>
        <dbReference type="ARBA" id="ARBA00023315"/>
    </source>
</evidence>
<dbReference type="SUPFAM" id="SSF55729">
    <property type="entry name" value="Acyl-CoA N-acyltransferases (Nat)"/>
    <property type="match status" value="1"/>
</dbReference>
<dbReference type="InterPro" id="IPR000182">
    <property type="entry name" value="GNAT_dom"/>
</dbReference>
<comment type="caution">
    <text evidence="4">The sequence shown here is derived from an EMBL/GenBank/DDBJ whole genome shotgun (WGS) entry which is preliminary data.</text>
</comment>
<name>A0ABV8Q9L2_9MICO</name>
<keyword evidence="2 4" id="KW-0012">Acyltransferase</keyword>
<organism evidence="4 5">
    <name type="scientific">Gryllotalpicola reticulitermitis</name>
    <dbReference type="NCBI Taxonomy" id="1184153"/>
    <lineage>
        <taxon>Bacteria</taxon>
        <taxon>Bacillati</taxon>
        <taxon>Actinomycetota</taxon>
        <taxon>Actinomycetes</taxon>
        <taxon>Micrococcales</taxon>
        <taxon>Microbacteriaceae</taxon>
        <taxon>Gryllotalpicola</taxon>
    </lineage>
</organism>
<dbReference type="InterPro" id="IPR016181">
    <property type="entry name" value="Acyl_CoA_acyltransferase"/>
</dbReference>